<proteinExistence type="predicted"/>
<dbReference type="EMBL" id="JADNRY010000088">
    <property type="protein sequence ID" value="KAF9066365.1"/>
    <property type="molecule type" value="Genomic_DNA"/>
</dbReference>
<evidence type="ECO:0000256" key="1">
    <source>
        <dbReference type="SAM" id="MobiDB-lite"/>
    </source>
</evidence>
<comment type="caution">
    <text evidence="2">The sequence shown here is derived from an EMBL/GenBank/DDBJ whole genome shotgun (WGS) entry which is preliminary data.</text>
</comment>
<keyword evidence="3" id="KW-1185">Reference proteome</keyword>
<sequence>MTERTEPSLRRDFREQQSNPQDGADTLGSHTRRVKNSARQKCNPILDISAELSHI</sequence>
<accession>A0A9P5PQY2</accession>
<organism evidence="2 3">
    <name type="scientific">Rhodocollybia butyracea</name>
    <dbReference type="NCBI Taxonomy" id="206335"/>
    <lineage>
        <taxon>Eukaryota</taxon>
        <taxon>Fungi</taxon>
        <taxon>Dikarya</taxon>
        <taxon>Basidiomycota</taxon>
        <taxon>Agaricomycotina</taxon>
        <taxon>Agaricomycetes</taxon>
        <taxon>Agaricomycetidae</taxon>
        <taxon>Agaricales</taxon>
        <taxon>Marasmiineae</taxon>
        <taxon>Omphalotaceae</taxon>
        <taxon>Rhodocollybia</taxon>
    </lineage>
</organism>
<feature type="region of interest" description="Disordered" evidence="1">
    <location>
        <begin position="1"/>
        <end position="38"/>
    </location>
</feature>
<dbReference type="Proteomes" id="UP000772434">
    <property type="component" value="Unassembled WGS sequence"/>
</dbReference>
<evidence type="ECO:0000313" key="3">
    <source>
        <dbReference type="Proteomes" id="UP000772434"/>
    </source>
</evidence>
<gene>
    <name evidence="2" type="ORF">BDP27DRAFT_1423883</name>
</gene>
<protein>
    <submittedName>
        <fullName evidence="2">Uncharacterized protein</fullName>
    </submittedName>
</protein>
<name>A0A9P5PQY2_9AGAR</name>
<feature type="compositionally biased region" description="Basic and acidic residues" evidence="1">
    <location>
        <begin position="1"/>
        <end position="15"/>
    </location>
</feature>
<dbReference type="AlphaFoldDB" id="A0A9P5PQY2"/>
<evidence type="ECO:0000313" key="2">
    <source>
        <dbReference type="EMBL" id="KAF9066365.1"/>
    </source>
</evidence>
<reference evidence="2" key="1">
    <citation type="submission" date="2020-11" db="EMBL/GenBank/DDBJ databases">
        <authorList>
            <consortium name="DOE Joint Genome Institute"/>
            <person name="Ahrendt S."/>
            <person name="Riley R."/>
            <person name="Andreopoulos W."/>
            <person name="Labutti K."/>
            <person name="Pangilinan J."/>
            <person name="Ruiz-Duenas F.J."/>
            <person name="Barrasa J.M."/>
            <person name="Sanchez-Garcia M."/>
            <person name="Camarero S."/>
            <person name="Miyauchi S."/>
            <person name="Serrano A."/>
            <person name="Linde D."/>
            <person name="Babiker R."/>
            <person name="Drula E."/>
            <person name="Ayuso-Fernandez I."/>
            <person name="Pacheco R."/>
            <person name="Padilla G."/>
            <person name="Ferreira P."/>
            <person name="Barriuso J."/>
            <person name="Kellner H."/>
            <person name="Castanera R."/>
            <person name="Alfaro M."/>
            <person name="Ramirez L."/>
            <person name="Pisabarro A.G."/>
            <person name="Kuo A."/>
            <person name="Tritt A."/>
            <person name="Lipzen A."/>
            <person name="He G."/>
            <person name="Yan M."/>
            <person name="Ng V."/>
            <person name="Cullen D."/>
            <person name="Martin F."/>
            <person name="Rosso M.-N."/>
            <person name="Henrissat B."/>
            <person name="Hibbett D."/>
            <person name="Martinez A.T."/>
            <person name="Grigoriev I.V."/>
        </authorList>
    </citation>
    <scope>NUCLEOTIDE SEQUENCE</scope>
    <source>
        <strain evidence="2">AH 40177</strain>
    </source>
</reference>